<dbReference type="InterPro" id="IPR008391">
    <property type="entry name" value="AXE1_dom"/>
</dbReference>
<dbReference type="EMBL" id="BAABBX010000009">
    <property type="protein sequence ID" value="GAA4187591.1"/>
    <property type="molecule type" value="Genomic_DNA"/>
</dbReference>
<dbReference type="InterPro" id="IPR039069">
    <property type="entry name" value="CE7"/>
</dbReference>
<evidence type="ECO:0000259" key="1">
    <source>
        <dbReference type="Pfam" id="PF05448"/>
    </source>
</evidence>
<name>A0ABP8AQI8_9MICO</name>
<dbReference type="Pfam" id="PF05448">
    <property type="entry name" value="AXE1"/>
    <property type="match status" value="1"/>
</dbReference>
<feature type="domain" description="Acetyl xylan esterase" evidence="1">
    <location>
        <begin position="1"/>
        <end position="327"/>
    </location>
</feature>
<reference evidence="3" key="1">
    <citation type="journal article" date="2019" name="Int. J. Syst. Evol. Microbiol.">
        <title>The Global Catalogue of Microorganisms (GCM) 10K type strain sequencing project: providing services to taxonomists for standard genome sequencing and annotation.</title>
        <authorList>
            <consortium name="The Broad Institute Genomics Platform"/>
            <consortium name="The Broad Institute Genome Sequencing Center for Infectious Disease"/>
            <person name="Wu L."/>
            <person name="Ma J."/>
        </authorList>
    </citation>
    <scope>NUCLEOTIDE SEQUENCE [LARGE SCALE GENOMIC DNA]</scope>
    <source>
        <strain evidence="3">JCM 17593</strain>
    </source>
</reference>
<dbReference type="Gene3D" id="3.40.50.1820">
    <property type="entry name" value="alpha/beta hydrolase"/>
    <property type="match status" value="1"/>
</dbReference>
<dbReference type="SUPFAM" id="SSF53474">
    <property type="entry name" value="alpha/beta-Hydrolases"/>
    <property type="match status" value="1"/>
</dbReference>
<dbReference type="RefSeq" id="WP_344775012.1">
    <property type="nucleotide sequence ID" value="NZ_BAABBX010000009.1"/>
</dbReference>
<gene>
    <name evidence="2" type="ORF">GCM10022288_12780</name>
</gene>
<proteinExistence type="predicted"/>
<sequence length="332" mass="35988">MPLTDMSLAQLRAFTPTVREPEDFDAFWRETLAEARTAADLAGAAAAARRTPADTPITELIVEDLTFPGWGAEPIKAWVARPTGREGERLPVVVEFNGYNGGRGVAGERVLWALAGYVHVFMDTRGQGSGWGTGGETPDPHGANAAVSGWMTRGILDPRQHYYRRVFTDAARLVDEVRTWDFIDPARVAVTGGSQGGGIAIAAAALSDDIWALMPDVAFLCAWEHGTDVAISDPYQELARYLSVHRDHTETVWNTAAYFDGVNFAKRITAPALFSVALMDTVVPPSTTFAGFNALASADKAIEVYPYNGHEGGQTFQWQKQAAFLANRRAGV</sequence>
<dbReference type="Proteomes" id="UP001500213">
    <property type="component" value="Unassembled WGS sequence"/>
</dbReference>
<dbReference type="InterPro" id="IPR029058">
    <property type="entry name" value="AB_hydrolase_fold"/>
</dbReference>
<evidence type="ECO:0000313" key="2">
    <source>
        <dbReference type="EMBL" id="GAA4187591.1"/>
    </source>
</evidence>
<keyword evidence="3" id="KW-1185">Reference proteome</keyword>
<comment type="caution">
    <text evidence="2">The sequence shown here is derived from an EMBL/GenBank/DDBJ whole genome shotgun (WGS) entry which is preliminary data.</text>
</comment>
<evidence type="ECO:0000313" key="3">
    <source>
        <dbReference type="Proteomes" id="UP001500213"/>
    </source>
</evidence>
<dbReference type="PANTHER" id="PTHR40111">
    <property type="entry name" value="CEPHALOSPORIN-C DEACETYLASE"/>
    <property type="match status" value="1"/>
</dbReference>
<protein>
    <submittedName>
        <fullName evidence="2">Acetylxylan esterase</fullName>
    </submittedName>
</protein>
<dbReference type="PANTHER" id="PTHR40111:SF1">
    <property type="entry name" value="CEPHALOSPORIN-C DEACETYLASE"/>
    <property type="match status" value="1"/>
</dbReference>
<accession>A0ABP8AQI8</accession>
<organism evidence="2 3">
    <name type="scientific">Gryllotalpicola kribbensis</name>
    <dbReference type="NCBI Taxonomy" id="993084"/>
    <lineage>
        <taxon>Bacteria</taxon>
        <taxon>Bacillati</taxon>
        <taxon>Actinomycetota</taxon>
        <taxon>Actinomycetes</taxon>
        <taxon>Micrococcales</taxon>
        <taxon>Microbacteriaceae</taxon>
        <taxon>Gryllotalpicola</taxon>
    </lineage>
</organism>